<evidence type="ECO:0000256" key="2">
    <source>
        <dbReference type="ARBA" id="ARBA00022574"/>
    </source>
</evidence>
<evidence type="ECO:0000256" key="1">
    <source>
        <dbReference type="ARBA" id="ARBA00004623"/>
    </source>
</evidence>
<dbReference type="AlphaFoldDB" id="C0PPX4"/>
<keyword evidence="3" id="KW-0677">Repeat</keyword>
<name>C0PPX4_PICSI</name>
<dbReference type="InterPro" id="IPR036322">
    <property type="entry name" value="WD40_repeat_dom_sf"/>
</dbReference>
<reference evidence="5" key="1">
    <citation type="submission" date="2009-02" db="EMBL/GenBank/DDBJ databases">
        <title>Full length sequence-verified cDNA sequences from Sitka spruce (Picea sitchensis).</title>
        <authorList>
            <person name="Reid K.E."/>
            <person name="Liao N."/>
            <person name="Ralph S."/>
            <person name="Kolosova N."/>
            <person name="Oddy C."/>
            <person name="Moore R."/>
            <person name="Mayo M."/>
            <person name="Wagner S."/>
            <person name="King J."/>
            <person name="Yanchuk A."/>
            <person name="Holt R."/>
            <person name="Jones S."/>
            <person name="Marra M."/>
            <person name="Ritland C.E."/>
            <person name="Ritland K."/>
            <person name="Bohlmann J."/>
        </authorList>
    </citation>
    <scope>NUCLEOTIDE SEQUENCE</scope>
    <source>
        <tissue evidence="5">Green portion of the leader tissue</tissue>
    </source>
</reference>
<dbReference type="InterPro" id="IPR015943">
    <property type="entry name" value="WD40/YVTN_repeat-like_dom_sf"/>
</dbReference>
<comment type="similarity">
    <text evidence="4">Belongs to the WD repeat PROPPIN family.</text>
</comment>
<accession>C0PPX4</accession>
<dbReference type="InterPro" id="IPR048720">
    <property type="entry name" value="PROPPIN"/>
</dbReference>
<dbReference type="SUPFAM" id="SSF50978">
    <property type="entry name" value="WD40 repeat-like"/>
    <property type="match status" value="1"/>
</dbReference>
<evidence type="ECO:0000256" key="4">
    <source>
        <dbReference type="ARBA" id="ARBA00025740"/>
    </source>
</evidence>
<dbReference type="EMBL" id="BT070348">
    <property type="protein sequence ID" value="ACN39864.1"/>
    <property type="molecule type" value="mRNA"/>
</dbReference>
<organism evidence="5">
    <name type="scientific">Picea sitchensis</name>
    <name type="common">Sitka spruce</name>
    <name type="synonym">Pinus sitchensis</name>
    <dbReference type="NCBI Taxonomy" id="3332"/>
    <lineage>
        <taxon>Eukaryota</taxon>
        <taxon>Viridiplantae</taxon>
        <taxon>Streptophyta</taxon>
        <taxon>Embryophyta</taxon>
        <taxon>Tracheophyta</taxon>
        <taxon>Spermatophyta</taxon>
        <taxon>Pinopsida</taxon>
        <taxon>Pinidae</taxon>
        <taxon>Conifers I</taxon>
        <taxon>Pinales</taxon>
        <taxon>Pinaceae</taxon>
        <taxon>Picea</taxon>
    </lineage>
</organism>
<dbReference type="Gene3D" id="2.130.10.10">
    <property type="entry name" value="YVTN repeat-like/Quinoprotein amine dehydrogenase"/>
    <property type="match status" value="1"/>
</dbReference>
<dbReference type="Pfam" id="PF21032">
    <property type="entry name" value="PROPPIN"/>
    <property type="match status" value="1"/>
</dbReference>
<dbReference type="OMA" id="FGAQKNT"/>
<evidence type="ECO:0008006" key="6">
    <source>
        <dbReference type="Google" id="ProtNLM"/>
    </source>
</evidence>
<dbReference type="InterPro" id="IPR001680">
    <property type="entry name" value="WD40_rpt"/>
</dbReference>
<comment type="subcellular location">
    <subcellularLocation>
        <location evidence="1">Preautophagosomal structure membrane</location>
        <topology evidence="1">Peripheral membrane protein</topology>
    </subcellularLocation>
</comment>
<evidence type="ECO:0000313" key="5">
    <source>
        <dbReference type="EMBL" id="ACN39864.1"/>
    </source>
</evidence>
<dbReference type="GO" id="GO:0034045">
    <property type="term" value="C:phagophore assembly site membrane"/>
    <property type="evidence" value="ECO:0007669"/>
    <property type="project" value="UniProtKB-SubCell"/>
</dbReference>
<dbReference type="SMART" id="SM00320">
    <property type="entry name" value="WD40"/>
    <property type="match status" value="3"/>
</dbReference>
<sequence>MGSSSRKVVFVGFNQDNGCVACGTERGFRVYNCEPFKETFRRELISSIGGGGDGGGIGIVEMVFRSNILAIVGGGSNPRYPPNKVIIWDDHQGRCIGELSFRAQVRAVRVSRDKIVVVLEHKIFVYDFPADLKLIHQMETIPNAKGLVALSSSTSPGNGNSVLVCPGLHRGEVRVEHLSADKGNKTNVIAAHDSHLACLALTSDGHRLATSSDKGTLVRIFNTLDGTRLQELRRGADRAQIYSLAFSPNAQWLSLSSDKGTVHVFGLRTFASQDDREDAAHLAYNQLSKDDNNRGIFDSDSSGFLSSNPGSSLSFLKGVLPSYFSSEWSFAQFHLPEEIRAVVAFGAQKNTVLILGTDGSFYKCSFDPLHGGEMVQQEFIKFVRPYEDETQL</sequence>
<keyword evidence="2" id="KW-0853">WD repeat</keyword>
<protein>
    <recommendedName>
        <fullName evidence="6">WD repeat domain phosphoinositide-interacting protein 3</fullName>
    </recommendedName>
</protein>
<evidence type="ECO:0000256" key="3">
    <source>
        <dbReference type="ARBA" id="ARBA00022737"/>
    </source>
</evidence>
<dbReference type="PANTHER" id="PTHR11227">
    <property type="entry name" value="WD-REPEAT PROTEIN INTERACTING WITH PHOSPHOINOSIDES WIPI -RELATED"/>
    <property type="match status" value="1"/>
</dbReference>
<proteinExistence type="evidence at transcript level"/>